<feature type="region of interest" description="Disordered" evidence="1">
    <location>
        <begin position="1"/>
        <end position="56"/>
    </location>
</feature>
<feature type="compositionally biased region" description="Gly residues" evidence="1">
    <location>
        <begin position="38"/>
        <end position="50"/>
    </location>
</feature>
<proteinExistence type="predicted"/>
<evidence type="ECO:0000313" key="2">
    <source>
        <dbReference type="EMBL" id="GCC30613.1"/>
    </source>
</evidence>
<name>A0A401SJU9_CHIPU</name>
<evidence type="ECO:0000313" key="3">
    <source>
        <dbReference type="Proteomes" id="UP000287033"/>
    </source>
</evidence>
<dbReference type="AlphaFoldDB" id="A0A401SJU9"/>
<gene>
    <name evidence="2" type="ORF">chiPu_0009064</name>
</gene>
<comment type="caution">
    <text evidence="2">The sequence shown here is derived from an EMBL/GenBank/DDBJ whole genome shotgun (WGS) entry which is preliminary data.</text>
</comment>
<dbReference type="EMBL" id="BEZZ01000313">
    <property type="protein sequence ID" value="GCC30613.1"/>
    <property type="molecule type" value="Genomic_DNA"/>
</dbReference>
<reference evidence="2 3" key="1">
    <citation type="journal article" date="2018" name="Nat. Ecol. Evol.">
        <title>Shark genomes provide insights into elasmobranch evolution and the origin of vertebrates.</title>
        <authorList>
            <person name="Hara Y"/>
            <person name="Yamaguchi K"/>
            <person name="Onimaru K"/>
            <person name="Kadota M"/>
            <person name="Koyanagi M"/>
            <person name="Keeley SD"/>
            <person name="Tatsumi K"/>
            <person name="Tanaka K"/>
            <person name="Motone F"/>
            <person name="Kageyama Y"/>
            <person name="Nozu R"/>
            <person name="Adachi N"/>
            <person name="Nishimura O"/>
            <person name="Nakagawa R"/>
            <person name="Tanegashima C"/>
            <person name="Kiyatake I"/>
            <person name="Matsumoto R"/>
            <person name="Murakumo K"/>
            <person name="Nishida K"/>
            <person name="Terakita A"/>
            <person name="Kuratani S"/>
            <person name="Sato K"/>
            <person name="Hyodo S Kuraku.S."/>
        </authorList>
    </citation>
    <scope>NUCLEOTIDE SEQUENCE [LARGE SCALE GENOMIC DNA]</scope>
</reference>
<accession>A0A401SJU9</accession>
<protein>
    <submittedName>
        <fullName evidence="2">Uncharacterized protein</fullName>
    </submittedName>
</protein>
<organism evidence="2 3">
    <name type="scientific">Chiloscyllium punctatum</name>
    <name type="common">Brownbanded bambooshark</name>
    <name type="synonym">Hemiscyllium punctatum</name>
    <dbReference type="NCBI Taxonomy" id="137246"/>
    <lineage>
        <taxon>Eukaryota</taxon>
        <taxon>Metazoa</taxon>
        <taxon>Chordata</taxon>
        <taxon>Craniata</taxon>
        <taxon>Vertebrata</taxon>
        <taxon>Chondrichthyes</taxon>
        <taxon>Elasmobranchii</taxon>
        <taxon>Galeomorphii</taxon>
        <taxon>Galeoidea</taxon>
        <taxon>Orectolobiformes</taxon>
        <taxon>Hemiscylliidae</taxon>
        <taxon>Chiloscyllium</taxon>
    </lineage>
</organism>
<sequence>MVGGGGGCRCSREMLSGWGRGGKGNKRREEPADRLSGQEGGSKLSGGGGTSSSNNRNSFICVKWRKTAQEFVFHQQVVANSFQQ</sequence>
<dbReference type="Proteomes" id="UP000287033">
    <property type="component" value="Unassembled WGS sequence"/>
</dbReference>
<evidence type="ECO:0000256" key="1">
    <source>
        <dbReference type="SAM" id="MobiDB-lite"/>
    </source>
</evidence>
<keyword evidence="3" id="KW-1185">Reference proteome</keyword>